<dbReference type="GeneID" id="111246514"/>
<dbReference type="AlphaFoldDB" id="A0A7M7JGY0"/>
<comment type="cofactor">
    <cofactor evidence="2">
        <name>Zn(2+)</name>
        <dbReference type="ChEBI" id="CHEBI:29105"/>
    </cofactor>
</comment>
<evidence type="ECO:0000256" key="2">
    <source>
        <dbReference type="ARBA" id="ARBA00001947"/>
    </source>
</evidence>
<dbReference type="OrthoDB" id="527344at2759"/>
<dbReference type="GO" id="GO:0005739">
    <property type="term" value="C:mitochondrion"/>
    <property type="evidence" value="ECO:0007669"/>
    <property type="project" value="TreeGrafter"/>
</dbReference>
<evidence type="ECO:0000256" key="3">
    <source>
        <dbReference type="ARBA" id="ARBA00007823"/>
    </source>
</evidence>
<keyword evidence="10" id="KW-0862">Zinc</keyword>
<dbReference type="GO" id="GO:0046872">
    <property type="term" value="F:metal ion binding"/>
    <property type="evidence" value="ECO:0007669"/>
    <property type="project" value="UniProtKB-KW"/>
</dbReference>
<organism evidence="13 14">
    <name type="scientific">Varroa destructor</name>
    <name type="common">Honeybee mite</name>
    <dbReference type="NCBI Taxonomy" id="109461"/>
    <lineage>
        <taxon>Eukaryota</taxon>
        <taxon>Metazoa</taxon>
        <taxon>Ecdysozoa</taxon>
        <taxon>Arthropoda</taxon>
        <taxon>Chelicerata</taxon>
        <taxon>Arachnida</taxon>
        <taxon>Acari</taxon>
        <taxon>Parasitiformes</taxon>
        <taxon>Mesostigmata</taxon>
        <taxon>Gamasina</taxon>
        <taxon>Dermanyssoidea</taxon>
        <taxon>Varroidae</taxon>
        <taxon>Varroa</taxon>
    </lineage>
</organism>
<evidence type="ECO:0000313" key="13">
    <source>
        <dbReference type="EnsemblMetazoa" id="XP_022651974"/>
    </source>
</evidence>
<keyword evidence="6" id="KW-0540">Nuclease</keyword>
<keyword evidence="8" id="KW-0255">Endonuclease</keyword>
<reference evidence="13" key="1">
    <citation type="submission" date="2021-01" db="UniProtKB">
        <authorList>
            <consortium name="EnsemblMetazoa"/>
        </authorList>
    </citation>
    <scope>IDENTIFICATION</scope>
</reference>
<comment type="catalytic activity">
    <reaction evidence="1">
        <text>Endonucleolytic cleavage of RNA, removing extra 3' nucleotides from tRNA precursor, generating 3' termini of tRNAs. A 3'-hydroxy group is left at the tRNA terminus and a 5'-phosphoryl group is left at the trailer molecule.</text>
        <dbReference type="EC" id="3.1.26.11"/>
    </reaction>
</comment>
<dbReference type="InterPro" id="IPR027794">
    <property type="entry name" value="tRNase_Z_dom"/>
</dbReference>
<evidence type="ECO:0000259" key="12">
    <source>
        <dbReference type="Pfam" id="PF13691"/>
    </source>
</evidence>
<dbReference type="Proteomes" id="UP000594260">
    <property type="component" value="Unplaced"/>
</dbReference>
<dbReference type="InParanoid" id="A0A7M7JGY0"/>
<evidence type="ECO:0000256" key="10">
    <source>
        <dbReference type="ARBA" id="ARBA00022833"/>
    </source>
</evidence>
<comment type="similarity">
    <text evidence="3">Belongs to the RNase Z family.</text>
</comment>
<dbReference type="OMA" id="RCILHIN"/>
<dbReference type="GO" id="GO:0042781">
    <property type="term" value="F:3'-tRNA processing endoribonuclease activity"/>
    <property type="evidence" value="ECO:0007669"/>
    <property type="project" value="UniProtKB-EC"/>
</dbReference>
<dbReference type="PANTHER" id="PTHR12553:SF49">
    <property type="entry name" value="ZINC PHOSPHODIESTERASE ELAC PROTEIN 2"/>
    <property type="match status" value="1"/>
</dbReference>
<dbReference type="InterPro" id="IPR001279">
    <property type="entry name" value="Metallo-B-lactamas"/>
</dbReference>
<dbReference type="Pfam" id="PF13691">
    <property type="entry name" value="Lactamase_B_4"/>
    <property type="match status" value="1"/>
</dbReference>
<dbReference type="EnsemblMetazoa" id="XM_022796239">
    <property type="protein sequence ID" value="XP_022651974"/>
    <property type="gene ID" value="LOC111246514"/>
</dbReference>
<dbReference type="SUPFAM" id="SSF56281">
    <property type="entry name" value="Metallo-hydrolase/oxidoreductase"/>
    <property type="match status" value="2"/>
</dbReference>
<evidence type="ECO:0000256" key="1">
    <source>
        <dbReference type="ARBA" id="ARBA00000402"/>
    </source>
</evidence>
<evidence type="ECO:0000259" key="11">
    <source>
        <dbReference type="Pfam" id="PF12706"/>
    </source>
</evidence>
<protein>
    <recommendedName>
        <fullName evidence="4">ribonuclease Z</fullName>
        <ecNumber evidence="4">3.1.26.11</ecNumber>
    </recommendedName>
</protein>
<evidence type="ECO:0000256" key="9">
    <source>
        <dbReference type="ARBA" id="ARBA00022801"/>
    </source>
</evidence>
<keyword evidence="5" id="KW-0819">tRNA processing</keyword>
<evidence type="ECO:0000256" key="8">
    <source>
        <dbReference type="ARBA" id="ARBA00022759"/>
    </source>
</evidence>
<feature type="domain" description="tRNase Z endonuclease" evidence="12">
    <location>
        <begin position="73"/>
        <end position="117"/>
    </location>
</feature>
<keyword evidence="14" id="KW-1185">Reference proteome</keyword>
<proteinExistence type="inferred from homology"/>
<dbReference type="EC" id="3.1.26.11" evidence="4"/>
<evidence type="ECO:0000256" key="7">
    <source>
        <dbReference type="ARBA" id="ARBA00022723"/>
    </source>
</evidence>
<name>A0A7M7JGY0_VARDE</name>
<feature type="domain" description="Metallo-beta-lactamase" evidence="11">
    <location>
        <begin position="466"/>
        <end position="672"/>
    </location>
</feature>
<dbReference type="Pfam" id="PF12706">
    <property type="entry name" value="Lactamase_B_2"/>
    <property type="match status" value="1"/>
</dbReference>
<dbReference type="PANTHER" id="PTHR12553">
    <property type="entry name" value="ZINC PHOSPHODIESTERASE ELAC PROTEIN 2"/>
    <property type="match status" value="1"/>
</dbReference>
<dbReference type="GO" id="GO:1990180">
    <property type="term" value="P:mitochondrial tRNA 3'-end processing"/>
    <property type="evidence" value="ECO:0007669"/>
    <property type="project" value="TreeGrafter"/>
</dbReference>
<dbReference type="RefSeq" id="XP_022651974.1">
    <property type="nucleotide sequence ID" value="XM_022796239.1"/>
</dbReference>
<sequence>MNRRSMMFALKDFGHSTCSYRLFGAVRNTIGRTAWKHRLAQQNQDEWIQNHQPNDIYLQILGNGTIGGPRTVVVVAGFKRYFFNCGEGTQRLCREHKIKMKNSTVFLTSPKWENIGGLIGFVLTSQDAGIQELQINGYNHISDLFRITRSFVNLGYLKLRTNAKLEYADAEMNIRQIVHRKRKYDDLGNLKNIQLAGQDETASDSVSSYICKPIWKPAKISLELCVELGIPPGPHLAQLKAGHEITLPDGRIVKPSDVVQPSALFTTFVILECPTEDYIDSFLEAEEFKPYDLEEGALEQDIKNLIVHITPKNVFESAKYKLFLQRFSPKAVHLQLCAENSHDLSAQAHRAQYQLNLIHNEIFPLLRRSSVTKGVAALTRYNVRPHTGLDDETKLKIMPQQYIGEAMASPNFEQELAELKTKLEKTKVHDQREYPLVTFFGTGSAIPSKDRNVSGILLTTKPSSHILLDCGEGTWGQMIRHYGPEDAEKVLKNLKCVYVSHMHPDHHLGLISIIKERIELGVKTRLRVLGPPELRTWLDLYSEVFERLPFEFVNCLVLCRDKQEPSSAEQNLIRNLFSNLAVNNISACLVPHTKNAFAIRVDTNGYSVVYSGDTKYCLDLIRLGEGCDLLIHEATMEDGLEELAKRKRHSTTMQAVQVGNQMNAKFTLLTHFSQRYCKLPNIDDAIFEKHPVGCAFDHMEIAPKHLQVLPHLYPSLKSLFAEHVHHMNENSSASNIIRRLRLKEEARREQEKDNLKKLIKTLKGGLLEQKLDD</sequence>
<accession>A0A7M7JGY0</accession>
<evidence type="ECO:0000256" key="5">
    <source>
        <dbReference type="ARBA" id="ARBA00022694"/>
    </source>
</evidence>
<dbReference type="CDD" id="cd07718">
    <property type="entry name" value="RNaseZ_ELAC1_ELAC2-C-term-like_MBL-fold"/>
    <property type="match status" value="1"/>
</dbReference>
<keyword evidence="7" id="KW-0479">Metal-binding</keyword>
<evidence type="ECO:0000256" key="6">
    <source>
        <dbReference type="ARBA" id="ARBA00022722"/>
    </source>
</evidence>
<dbReference type="InterPro" id="IPR047151">
    <property type="entry name" value="RNZ2-like"/>
</dbReference>
<dbReference type="InterPro" id="IPR036866">
    <property type="entry name" value="RibonucZ/Hydroxyglut_hydro"/>
</dbReference>
<keyword evidence="9" id="KW-0378">Hydrolase</keyword>
<dbReference type="KEGG" id="vde:111246514"/>
<evidence type="ECO:0000313" key="14">
    <source>
        <dbReference type="Proteomes" id="UP000594260"/>
    </source>
</evidence>
<evidence type="ECO:0000256" key="4">
    <source>
        <dbReference type="ARBA" id="ARBA00012477"/>
    </source>
</evidence>
<dbReference type="Gene3D" id="3.60.15.10">
    <property type="entry name" value="Ribonuclease Z/Hydroxyacylglutathione hydrolase-like"/>
    <property type="match status" value="2"/>
</dbReference>
<dbReference type="FunCoup" id="A0A7M7JGY0">
    <property type="interactions" value="1730"/>
</dbReference>